<dbReference type="InterPro" id="IPR036412">
    <property type="entry name" value="HAD-like_sf"/>
</dbReference>
<dbReference type="PANTHER" id="PTHR43316">
    <property type="entry name" value="HYDROLASE, HALOACID DELAHOGENASE-RELATED"/>
    <property type="match status" value="1"/>
</dbReference>
<dbReference type="PANTHER" id="PTHR43316:SF3">
    <property type="entry name" value="HALOACID DEHALOGENASE, TYPE II (AFU_ORTHOLOGUE AFUA_2G07750)-RELATED"/>
    <property type="match status" value="1"/>
</dbReference>
<dbReference type="KEGG" id="mcos:GM418_01970"/>
<dbReference type="Pfam" id="PF00702">
    <property type="entry name" value="Hydrolase"/>
    <property type="match status" value="1"/>
</dbReference>
<evidence type="ECO:0000313" key="2">
    <source>
        <dbReference type="EMBL" id="QGY42462.1"/>
    </source>
</evidence>
<dbReference type="RefSeq" id="WP_158862627.1">
    <property type="nucleotide sequence ID" value="NZ_CP046401.1"/>
</dbReference>
<protein>
    <submittedName>
        <fullName evidence="2">HAD hydrolase-like protein</fullName>
    </submittedName>
</protein>
<name>A0A6I6JQG8_9BACT</name>
<proteinExistence type="predicted"/>
<accession>A0A6I6JQG8</accession>
<dbReference type="SUPFAM" id="SSF56784">
    <property type="entry name" value="HAD-like"/>
    <property type="match status" value="1"/>
</dbReference>
<evidence type="ECO:0000313" key="3">
    <source>
        <dbReference type="Proteomes" id="UP000428260"/>
    </source>
</evidence>
<reference evidence="2 3" key="1">
    <citation type="submission" date="2019-11" db="EMBL/GenBank/DDBJ databases">
        <authorList>
            <person name="Zheng R.K."/>
            <person name="Sun C.M."/>
        </authorList>
    </citation>
    <scope>NUCLEOTIDE SEQUENCE [LARGE SCALE GENOMIC DNA]</scope>
    <source>
        <strain evidence="2 3">WC007</strain>
    </source>
</reference>
<keyword evidence="3" id="KW-1185">Reference proteome</keyword>
<dbReference type="InterPro" id="IPR023214">
    <property type="entry name" value="HAD_sf"/>
</dbReference>
<sequence length="307" mass="34852">MELNFKTDIKNWLDNLEQMTPLTTGFCPNLRPNATETINIKAIVFDIYGTLLISSSGDIDQASLSVENMEKALVAGGFKIEKNPEKIAAFILEKLPEKIKINQEKIKQKGHPFPDIDIFKVWQEMLESAEKKGLLSTTGSESLTDTIFIFEILSNKVFPMPGMTEILTKLNKKGIPLGIVSNAQFYTPILMNYFLSGKFSSELDIEFFDPELSVFSFKELRGKPDVSLFQKFIPTLKTKYNIIPRETIFVGNDMLKDVYTAQKAGLKTVLFAGDERSLRLREDDERVKGIFPDFIITDLKQLLDIIE</sequence>
<dbReference type="SFLD" id="SFLDS00003">
    <property type="entry name" value="Haloacid_Dehalogenase"/>
    <property type="match status" value="1"/>
</dbReference>
<dbReference type="InterPro" id="IPR051540">
    <property type="entry name" value="S-2-haloacid_dehalogenase"/>
</dbReference>
<dbReference type="SFLD" id="SFLDG01129">
    <property type="entry name" value="C1.5:_HAD__Beta-PGM__Phosphata"/>
    <property type="match status" value="1"/>
</dbReference>
<dbReference type="Proteomes" id="UP000428260">
    <property type="component" value="Chromosome"/>
</dbReference>
<keyword evidence="1 2" id="KW-0378">Hydrolase</keyword>
<dbReference type="Gene3D" id="3.40.50.1000">
    <property type="entry name" value="HAD superfamily/HAD-like"/>
    <property type="match status" value="1"/>
</dbReference>
<dbReference type="EMBL" id="CP046401">
    <property type="protein sequence ID" value="QGY42462.1"/>
    <property type="molecule type" value="Genomic_DNA"/>
</dbReference>
<gene>
    <name evidence="2" type="ORF">GM418_01970</name>
</gene>
<organism evidence="2 3">
    <name type="scientific">Maribellus comscasis</name>
    <dbReference type="NCBI Taxonomy" id="2681766"/>
    <lineage>
        <taxon>Bacteria</taxon>
        <taxon>Pseudomonadati</taxon>
        <taxon>Bacteroidota</taxon>
        <taxon>Bacteroidia</taxon>
        <taxon>Marinilabiliales</taxon>
        <taxon>Prolixibacteraceae</taxon>
        <taxon>Maribellus</taxon>
    </lineage>
</organism>
<dbReference type="AlphaFoldDB" id="A0A6I6JQG8"/>
<evidence type="ECO:0000256" key="1">
    <source>
        <dbReference type="ARBA" id="ARBA00022801"/>
    </source>
</evidence>
<dbReference type="GO" id="GO:0016787">
    <property type="term" value="F:hydrolase activity"/>
    <property type="evidence" value="ECO:0007669"/>
    <property type="project" value="UniProtKB-KW"/>
</dbReference>